<dbReference type="GO" id="GO:0000978">
    <property type="term" value="F:RNA polymerase II cis-regulatory region sequence-specific DNA binding"/>
    <property type="evidence" value="ECO:0007669"/>
    <property type="project" value="TreeGrafter"/>
</dbReference>
<evidence type="ECO:0000256" key="6">
    <source>
        <dbReference type="SAM" id="MobiDB-lite"/>
    </source>
</evidence>
<dbReference type="PROSITE" id="PS50157">
    <property type="entry name" value="ZINC_FINGER_C2H2_2"/>
    <property type="match status" value="2"/>
</dbReference>
<evidence type="ECO:0000256" key="1">
    <source>
        <dbReference type="ARBA" id="ARBA00022723"/>
    </source>
</evidence>
<keyword evidence="1" id="KW-0479">Metal-binding</keyword>
<feature type="region of interest" description="Disordered" evidence="6">
    <location>
        <begin position="381"/>
        <end position="408"/>
    </location>
</feature>
<dbReference type="GO" id="GO:0045944">
    <property type="term" value="P:positive regulation of transcription by RNA polymerase II"/>
    <property type="evidence" value="ECO:0007669"/>
    <property type="project" value="UniProtKB-ARBA"/>
</dbReference>
<feature type="domain" description="C2H2-type" evidence="7">
    <location>
        <begin position="451"/>
        <end position="480"/>
    </location>
</feature>
<evidence type="ECO:0000256" key="4">
    <source>
        <dbReference type="ARBA" id="ARBA00022833"/>
    </source>
</evidence>
<gene>
    <name evidence="8" type="ORF">AMS68_001694</name>
</gene>
<dbReference type="PANTHER" id="PTHR19818:SF139">
    <property type="entry name" value="PAIR-RULE PROTEIN ODD-PAIRED"/>
    <property type="match status" value="1"/>
</dbReference>
<feature type="domain" description="C2H2-type" evidence="7">
    <location>
        <begin position="481"/>
        <end position="510"/>
    </location>
</feature>
<reference evidence="8 9" key="1">
    <citation type="journal article" date="2016" name="Sci. Rep.">
        <title>Peltaster fructicola genome reveals evolution from an invasive phytopathogen to an ectophytic parasite.</title>
        <authorList>
            <person name="Xu C."/>
            <person name="Chen H."/>
            <person name="Gleason M.L."/>
            <person name="Xu J.R."/>
            <person name="Liu H."/>
            <person name="Zhang R."/>
            <person name="Sun G."/>
        </authorList>
    </citation>
    <scope>NUCLEOTIDE SEQUENCE [LARGE SCALE GENOMIC DNA]</scope>
    <source>
        <strain evidence="8 9">LNHT1506</strain>
    </source>
</reference>
<dbReference type="EMBL" id="CP051139">
    <property type="protein sequence ID" value="QIW96176.1"/>
    <property type="molecule type" value="Genomic_DNA"/>
</dbReference>
<accession>A0A6H0XN48</accession>
<name>A0A6H0XN48_9PEZI</name>
<evidence type="ECO:0000259" key="7">
    <source>
        <dbReference type="PROSITE" id="PS50157"/>
    </source>
</evidence>
<evidence type="ECO:0000256" key="2">
    <source>
        <dbReference type="ARBA" id="ARBA00022737"/>
    </source>
</evidence>
<dbReference type="InterPro" id="IPR036236">
    <property type="entry name" value="Znf_C2H2_sf"/>
</dbReference>
<dbReference type="GO" id="GO:0005634">
    <property type="term" value="C:nucleus"/>
    <property type="evidence" value="ECO:0007669"/>
    <property type="project" value="UniProtKB-ARBA"/>
</dbReference>
<dbReference type="OrthoDB" id="10018191at2759"/>
<proteinExistence type="predicted"/>
<evidence type="ECO:0000313" key="8">
    <source>
        <dbReference type="EMBL" id="QIW96176.1"/>
    </source>
</evidence>
<dbReference type="InterPro" id="IPR013087">
    <property type="entry name" value="Znf_C2H2_type"/>
</dbReference>
<evidence type="ECO:0000256" key="5">
    <source>
        <dbReference type="PROSITE-ProRule" id="PRU00042"/>
    </source>
</evidence>
<dbReference type="SMART" id="SM00355">
    <property type="entry name" value="ZnF_C2H2"/>
    <property type="match status" value="2"/>
</dbReference>
<keyword evidence="4" id="KW-0862">Zinc</keyword>
<dbReference type="GO" id="GO:0000981">
    <property type="term" value="F:DNA-binding transcription factor activity, RNA polymerase II-specific"/>
    <property type="evidence" value="ECO:0007669"/>
    <property type="project" value="TreeGrafter"/>
</dbReference>
<dbReference type="AlphaFoldDB" id="A0A6H0XN48"/>
<keyword evidence="3 5" id="KW-0863">Zinc-finger</keyword>
<dbReference type="SUPFAM" id="SSF57667">
    <property type="entry name" value="beta-beta-alpha zinc fingers"/>
    <property type="match status" value="1"/>
</dbReference>
<dbReference type="Pfam" id="PF00096">
    <property type="entry name" value="zf-C2H2"/>
    <property type="match status" value="1"/>
</dbReference>
<evidence type="ECO:0000256" key="3">
    <source>
        <dbReference type="ARBA" id="ARBA00022771"/>
    </source>
</evidence>
<organism evidence="8 9">
    <name type="scientific">Peltaster fructicola</name>
    <dbReference type="NCBI Taxonomy" id="286661"/>
    <lineage>
        <taxon>Eukaryota</taxon>
        <taxon>Fungi</taxon>
        <taxon>Dikarya</taxon>
        <taxon>Ascomycota</taxon>
        <taxon>Pezizomycotina</taxon>
        <taxon>Dothideomycetes</taxon>
        <taxon>Dothideomycetes incertae sedis</taxon>
        <taxon>Peltaster</taxon>
    </lineage>
</organism>
<feature type="compositionally biased region" description="Basic residues" evidence="6">
    <location>
        <begin position="391"/>
        <end position="408"/>
    </location>
</feature>
<keyword evidence="2" id="KW-0677">Repeat</keyword>
<evidence type="ECO:0000313" key="9">
    <source>
        <dbReference type="Proteomes" id="UP000503462"/>
    </source>
</evidence>
<sequence length="580" mass="65514">MSVYLFWLALPESWESTRTHTFHLGYQSHAGPITPPSTPSNNHFSKERQSRAVRETFIVRLFLCLGRIGLFQFGCRKPILHSYVQRSTTMSTPARTPHRHFLSNIDTSVAARSLDDYSAYSSGLETPLSDHADRRPSLCYSALSDSSTTSLPNTPAGYKFVPSHEATPLYYGQNNNAMRMMHCVKGMPNMVRHVRDAGMTAFDLMASDNNDFSAPVSLSPVCNSFNTSFSAADTWSTMPVTSIPQLGQPFRTPTMSASVFPKQEYRGDSLYSESFMQPSSATTILPDTSFESMASQQCFSPQQLVMPQEVHGQDMMYSHSMDSNMTSPIDQHPLNSSFDSYSSYASWSPGETSPPMSQYVLPDDSFDIRPKLEPGLPIMPLSHAGYGQHSPSKRNRLRQKGSAHKRSRTGSIRYVANHYDVDLAIDSKGVEFDEKAGRYMPKKLGIETKRWKCSVPGCDSRSARKEHLRRHELSHQPEKQFHCNLPKCGRAITRSDNLIQHLMTHARPPKPGKRNNHHSREKIERMVLETMLDKKLAERTITNLGKAIEREQDKWQCPESGLEWNHDADENTADCLRYNS</sequence>
<dbReference type="InterPro" id="IPR050329">
    <property type="entry name" value="GLI_C2H2-zinc-finger"/>
</dbReference>
<protein>
    <recommendedName>
        <fullName evidence="7">C2H2-type domain-containing protein</fullName>
    </recommendedName>
</protein>
<dbReference type="GO" id="GO:0008270">
    <property type="term" value="F:zinc ion binding"/>
    <property type="evidence" value="ECO:0007669"/>
    <property type="project" value="UniProtKB-KW"/>
</dbReference>
<dbReference type="PANTHER" id="PTHR19818">
    <property type="entry name" value="ZINC FINGER PROTEIN ZIC AND GLI"/>
    <property type="match status" value="1"/>
</dbReference>
<dbReference type="Proteomes" id="UP000503462">
    <property type="component" value="Chromosome 1"/>
</dbReference>
<dbReference type="PROSITE" id="PS00028">
    <property type="entry name" value="ZINC_FINGER_C2H2_1"/>
    <property type="match status" value="1"/>
</dbReference>
<dbReference type="Gene3D" id="3.30.160.60">
    <property type="entry name" value="Classic Zinc Finger"/>
    <property type="match status" value="2"/>
</dbReference>
<keyword evidence="9" id="KW-1185">Reference proteome</keyword>